<dbReference type="OrthoDB" id="10257314at2759"/>
<accession>A0A166BLZ2</accession>
<gene>
    <name evidence="8" type="ORF">FIBSPDRAFT_1049832</name>
</gene>
<dbReference type="InterPro" id="IPR051323">
    <property type="entry name" value="AtsK-like"/>
</dbReference>
<evidence type="ECO:0000256" key="1">
    <source>
        <dbReference type="ARBA" id="ARBA00005896"/>
    </source>
</evidence>
<proteinExistence type="inferred from homology"/>
<keyword evidence="6" id="KW-1133">Transmembrane helix</keyword>
<dbReference type="GO" id="GO:0016706">
    <property type="term" value="F:2-oxoglutarate-dependent dioxygenase activity"/>
    <property type="evidence" value="ECO:0007669"/>
    <property type="project" value="TreeGrafter"/>
</dbReference>
<evidence type="ECO:0000313" key="8">
    <source>
        <dbReference type="EMBL" id="KZP12778.1"/>
    </source>
</evidence>
<dbReference type="AlphaFoldDB" id="A0A166BLZ2"/>
<dbReference type="Gene3D" id="3.60.130.10">
    <property type="entry name" value="Clavaminate synthase-like"/>
    <property type="match status" value="1"/>
</dbReference>
<dbReference type="GO" id="GO:0046872">
    <property type="term" value="F:metal ion binding"/>
    <property type="evidence" value="ECO:0007669"/>
    <property type="project" value="UniProtKB-KW"/>
</dbReference>
<comment type="similarity">
    <text evidence="1">Belongs to the TfdA dioxygenase family.</text>
</comment>
<dbReference type="EMBL" id="KV417642">
    <property type="protein sequence ID" value="KZP12778.1"/>
    <property type="molecule type" value="Genomic_DNA"/>
</dbReference>
<dbReference type="SUPFAM" id="SSF51197">
    <property type="entry name" value="Clavaminate synthase-like"/>
    <property type="match status" value="1"/>
</dbReference>
<keyword evidence="2" id="KW-0479">Metal-binding</keyword>
<keyword evidence="3" id="KW-0223">Dioxygenase</keyword>
<dbReference type="Pfam" id="PF02668">
    <property type="entry name" value="TauD"/>
    <property type="match status" value="1"/>
</dbReference>
<dbReference type="InterPro" id="IPR042098">
    <property type="entry name" value="TauD-like_sf"/>
</dbReference>
<keyword evidence="6" id="KW-0472">Membrane</keyword>
<keyword evidence="6" id="KW-0812">Transmembrane</keyword>
<feature type="domain" description="TauD/TfdA-like" evidence="7">
    <location>
        <begin position="41"/>
        <end position="239"/>
    </location>
</feature>
<name>A0A166BLZ2_9AGAM</name>
<protein>
    <submittedName>
        <fullName evidence="8">TauD-domain-containing protein</fullName>
    </submittedName>
</protein>
<evidence type="ECO:0000259" key="7">
    <source>
        <dbReference type="Pfam" id="PF02668"/>
    </source>
</evidence>
<dbReference type="PANTHER" id="PTHR30468:SF10">
    <property type="entry name" value="TAUD_TFDA-LIKE DOMAIN-CONTAINING PROTEIN"/>
    <property type="match status" value="1"/>
</dbReference>
<dbReference type="GO" id="GO:0005737">
    <property type="term" value="C:cytoplasm"/>
    <property type="evidence" value="ECO:0007669"/>
    <property type="project" value="TreeGrafter"/>
</dbReference>
<dbReference type="InterPro" id="IPR003819">
    <property type="entry name" value="TauD/TfdA-like"/>
</dbReference>
<keyword evidence="9" id="KW-1185">Reference proteome</keyword>
<organism evidence="8 9">
    <name type="scientific">Athelia psychrophila</name>
    <dbReference type="NCBI Taxonomy" id="1759441"/>
    <lineage>
        <taxon>Eukaryota</taxon>
        <taxon>Fungi</taxon>
        <taxon>Dikarya</taxon>
        <taxon>Basidiomycota</taxon>
        <taxon>Agaricomycotina</taxon>
        <taxon>Agaricomycetes</taxon>
        <taxon>Agaricomycetidae</taxon>
        <taxon>Atheliales</taxon>
        <taxon>Atheliaceae</taxon>
        <taxon>Athelia</taxon>
    </lineage>
</organism>
<dbReference type="Proteomes" id="UP000076532">
    <property type="component" value="Unassembled WGS sequence"/>
</dbReference>
<evidence type="ECO:0000313" key="9">
    <source>
        <dbReference type="Proteomes" id="UP000076532"/>
    </source>
</evidence>
<dbReference type="PANTHER" id="PTHR30468">
    <property type="entry name" value="ALPHA-KETOGLUTARATE-DEPENDENT SULFONATE DIOXYGENASE"/>
    <property type="match status" value="1"/>
</dbReference>
<reference evidence="8 9" key="1">
    <citation type="journal article" date="2016" name="Mol. Biol. Evol.">
        <title>Comparative Genomics of Early-Diverging Mushroom-Forming Fungi Provides Insights into the Origins of Lignocellulose Decay Capabilities.</title>
        <authorList>
            <person name="Nagy L.G."/>
            <person name="Riley R."/>
            <person name="Tritt A."/>
            <person name="Adam C."/>
            <person name="Daum C."/>
            <person name="Floudas D."/>
            <person name="Sun H."/>
            <person name="Yadav J.S."/>
            <person name="Pangilinan J."/>
            <person name="Larsson K.H."/>
            <person name="Matsuura K."/>
            <person name="Barry K."/>
            <person name="Labutti K."/>
            <person name="Kuo R."/>
            <person name="Ohm R.A."/>
            <person name="Bhattacharya S.S."/>
            <person name="Shirouzu T."/>
            <person name="Yoshinaga Y."/>
            <person name="Martin F.M."/>
            <person name="Grigoriev I.V."/>
            <person name="Hibbett D.S."/>
        </authorList>
    </citation>
    <scope>NUCLEOTIDE SEQUENCE [LARGE SCALE GENOMIC DNA]</scope>
    <source>
        <strain evidence="8 9">CBS 109695</strain>
    </source>
</reference>
<sequence>MVAAPFSPLGSLADFDNRDETLHIGTRFPSSSTQLSAFLSAPNSKELITDLASLVAHRGVVFFTDQDLNLGEQTRLADLLGQYSGRPETSTLHRHPISEDTSETSAEVSVIDSKGGISRANEVKHARASRGWHADITFEHVPADYSLLKMHTIPDVGGDTLWASGYEAYDRLSPAFARFLEGLTAVHNADFFVDYARRTGIPIQDPRGSPENTGSDLTAVHPVIRTHPVTGFKTLFVNRTIVHAIFVTRTDDFLAMSMTGILEASISLIVCNLPVVVTCFYRHFRRMHAEDVYDYATDSSVRASLENTLDASAIAQTDLTYTAGPMSSVSTQSLGAFLSHNPK</sequence>
<evidence type="ECO:0000256" key="3">
    <source>
        <dbReference type="ARBA" id="ARBA00022964"/>
    </source>
</evidence>
<evidence type="ECO:0000256" key="4">
    <source>
        <dbReference type="ARBA" id="ARBA00023002"/>
    </source>
</evidence>
<evidence type="ECO:0000256" key="6">
    <source>
        <dbReference type="SAM" id="Phobius"/>
    </source>
</evidence>
<evidence type="ECO:0000256" key="2">
    <source>
        <dbReference type="ARBA" id="ARBA00022723"/>
    </source>
</evidence>
<keyword evidence="4" id="KW-0560">Oxidoreductase</keyword>
<evidence type="ECO:0000256" key="5">
    <source>
        <dbReference type="ARBA" id="ARBA00023004"/>
    </source>
</evidence>
<dbReference type="STRING" id="436010.A0A166BLZ2"/>
<keyword evidence="5" id="KW-0408">Iron</keyword>
<feature type="transmembrane region" description="Helical" evidence="6">
    <location>
        <begin position="253"/>
        <end position="281"/>
    </location>
</feature>